<gene>
    <name evidence="1" type="ORF">H671_1g3776</name>
</gene>
<dbReference type="EMBL" id="KE667108">
    <property type="protein sequence ID" value="ERE87459.1"/>
    <property type="molecule type" value="Genomic_DNA"/>
</dbReference>
<protein>
    <submittedName>
        <fullName evidence="1">A-kinase anchor protein 9</fullName>
    </submittedName>
</protein>
<name>A0A061IG24_CRIGR</name>
<dbReference type="GO" id="GO:0016301">
    <property type="term" value="F:kinase activity"/>
    <property type="evidence" value="ECO:0007669"/>
    <property type="project" value="UniProtKB-KW"/>
</dbReference>
<accession>A0A061IG24</accession>
<keyword evidence="1" id="KW-0418">Kinase</keyword>
<keyword evidence="1" id="KW-0808">Transferase</keyword>
<proteinExistence type="predicted"/>
<dbReference type="AlphaFoldDB" id="A0A061IG24"/>
<evidence type="ECO:0000313" key="1">
    <source>
        <dbReference type="EMBL" id="ERE87459.1"/>
    </source>
</evidence>
<reference evidence="1" key="1">
    <citation type="submission" date="2013-03" db="EMBL/GenBank/DDBJ databases">
        <title>Chinese hamster genome sequenced from sorted chromosomes.</title>
        <authorList>
            <person name="Brinkrolf K."/>
            <person name="Rupp O."/>
            <person name="Laux H."/>
            <person name="Kollin F."/>
            <person name="Ernst W."/>
            <person name="Linke B."/>
            <person name="Kofler R."/>
            <person name="Romand S."/>
            <person name="Hesse F."/>
            <person name="Budach W.E."/>
            <person name="Galosy S."/>
            <person name="Muller D."/>
            <person name="Noll T."/>
            <person name="Wienberg J."/>
            <person name="Jostock T."/>
            <person name="Leonard M."/>
            <person name="Grillari J."/>
            <person name="Tauch A."/>
            <person name="Goesmann A."/>
            <person name="Helk B."/>
            <person name="Mott J.E."/>
            <person name="Puehler A."/>
            <person name="Borth N."/>
        </authorList>
    </citation>
    <scope>NUCLEOTIDE SEQUENCE</scope>
    <source>
        <strain evidence="1">17A/GY</strain>
    </source>
</reference>
<dbReference type="Proteomes" id="UP000030759">
    <property type="component" value="Unassembled WGS sequence"/>
</dbReference>
<organism evidence="1">
    <name type="scientific">Cricetulus griseus</name>
    <name type="common">Chinese hamster</name>
    <name type="synonym">Cricetulus barabensis griseus</name>
    <dbReference type="NCBI Taxonomy" id="10029"/>
    <lineage>
        <taxon>Eukaryota</taxon>
        <taxon>Metazoa</taxon>
        <taxon>Chordata</taxon>
        <taxon>Craniata</taxon>
        <taxon>Vertebrata</taxon>
        <taxon>Euteleostomi</taxon>
        <taxon>Mammalia</taxon>
        <taxon>Eutheria</taxon>
        <taxon>Euarchontoglires</taxon>
        <taxon>Glires</taxon>
        <taxon>Rodentia</taxon>
        <taxon>Myomorpha</taxon>
        <taxon>Muroidea</taxon>
        <taxon>Cricetidae</taxon>
        <taxon>Cricetinae</taxon>
        <taxon>Cricetulus</taxon>
    </lineage>
</organism>
<sequence length="77" mass="8714">MSSFSLSIQNKLCRLKANEVHLLSDTLAREQKKSQELQCALEAEKAKSGHDEEQAKELKSPWTDIASVHWSPQSFSK</sequence>